<keyword evidence="2" id="KW-0560">Oxidoreductase</keyword>
<dbReference type="Gene3D" id="2.60.120.650">
    <property type="entry name" value="Cupin"/>
    <property type="match status" value="1"/>
</dbReference>
<reference evidence="8 9" key="1">
    <citation type="submission" date="2023-08" db="EMBL/GenBank/DDBJ databases">
        <title>A Necator americanus chromosomal reference genome.</title>
        <authorList>
            <person name="Ilik V."/>
            <person name="Petrzelkova K.J."/>
            <person name="Pardy F."/>
            <person name="Fuh T."/>
            <person name="Niatou-Singa F.S."/>
            <person name="Gouil Q."/>
            <person name="Baker L."/>
            <person name="Ritchie M.E."/>
            <person name="Jex A.R."/>
            <person name="Gazzola D."/>
            <person name="Li H."/>
            <person name="Toshio Fujiwara R."/>
            <person name="Zhan B."/>
            <person name="Aroian R.V."/>
            <person name="Pafco B."/>
            <person name="Schwarz E.M."/>
        </authorList>
    </citation>
    <scope>NUCLEOTIDE SEQUENCE [LARGE SCALE GENOMIC DNA]</scope>
    <source>
        <strain evidence="8 9">Aroian</strain>
        <tissue evidence="8">Whole animal</tissue>
    </source>
</reference>
<comment type="caution">
    <text evidence="8">The sequence shown here is derived from an EMBL/GenBank/DDBJ whole genome shotgun (WGS) entry which is preliminary data.</text>
</comment>
<keyword evidence="1" id="KW-0479">Metal-binding</keyword>
<feature type="compositionally biased region" description="Polar residues" evidence="6">
    <location>
        <begin position="990"/>
        <end position="1006"/>
    </location>
</feature>
<feature type="compositionally biased region" description="Pro residues" evidence="6">
    <location>
        <begin position="887"/>
        <end position="897"/>
    </location>
</feature>
<keyword evidence="9" id="KW-1185">Reference proteome</keyword>
<feature type="region of interest" description="Disordered" evidence="6">
    <location>
        <begin position="468"/>
        <end position="499"/>
    </location>
</feature>
<dbReference type="PANTHER" id="PTHR23123">
    <property type="entry name" value="PHD/F-BOX CONTAINING PROTEIN"/>
    <property type="match status" value="1"/>
</dbReference>
<evidence type="ECO:0000256" key="2">
    <source>
        <dbReference type="ARBA" id="ARBA00023002"/>
    </source>
</evidence>
<keyword evidence="4" id="KW-0805">Transcription regulation</keyword>
<feature type="compositionally biased region" description="Pro residues" evidence="6">
    <location>
        <begin position="1035"/>
        <end position="1050"/>
    </location>
</feature>
<organism evidence="8 9">
    <name type="scientific">Necator americanus</name>
    <name type="common">Human hookworm</name>
    <dbReference type="NCBI Taxonomy" id="51031"/>
    <lineage>
        <taxon>Eukaryota</taxon>
        <taxon>Metazoa</taxon>
        <taxon>Ecdysozoa</taxon>
        <taxon>Nematoda</taxon>
        <taxon>Chromadorea</taxon>
        <taxon>Rhabditida</taxon>
        <taxon>Rhabditina</taxon>
        <taxon>Rhabditomorpha</taxon>
        <taxon>Strongyloidea</taxon>
        <taxon>Ancylostomatidae</taxon>
        <taxon>Bunostominae</taxon>
        <taxon>Necator</taxon>
    </lineage>
</organism>
<keyword evidence="5" id="KW-0804">Transcription</keyword>
<evidence type="ECO:0000313" key="9">
    <source>
        <dbReference type="Proteomes" id="UP001303046"/>
    </source>
</evidence>
<evidence type="ECO:0000256" key="1">
    <source>
        <dbReference type="ARBA" id="ARBA00022723"/>
    </source>
</evidence>
<feature type="region of interest" description="Disordered" evidence="6">
    <location>
        <begin position="1329"/>
        <end position="1367"/>
    </location>
</feature>
<feature type="region of interest" description="Disordered" evidence="6">
    <location>
        <begin position="824"/>
        <end position="1076"/>
    </location>
</feature>
<evidence type="ECO:0000256" key="6">
    <source>
        <dbReference type="SAM" id="MobiDB-lite"/>
    </source>
</evidence>
<feature type="compositionally biased region" description="Basic and acidic residues" evidence="6">
    <location>
        <begin position="738"/>
        <end position="750"/>
    </location>
</feature>
<proteinExistence type="predicted"/>
<dbReference type="EMBL" id="JAVFWL010000003">
    <property type="protein sequence ID" value="KAK6740024.1"/>
    <property type="molecule type" value="Genomic_DNA"/>
</dbReference>
<feature type="compositionally biased region" description="Basic and acidic residues" evidence="6">
    <location>
        <begin position="1329"/>
        <end position="1350"/>
    </location>
</feature>
<feature type="compositionally biased region" description="Low complexity" evidence="6">
    <location>
        <begin position="1065"/>
        <end position="1075"/>
    </location>
</feature>
<gene>
    <name evidence="8" type="primary">Necator_chrIII.g9238</name>
    <name evidence="8" type="ORF">RB195_008473</name>
</gene>
<feature type="compositionally biased region" description="Acidic residues" evidence="6">
    <location>
        <begin position="702"/>
        <end position="722"/>
    </location>
</feature>
<dbReference type="InterPro" id="IPR050690">
    <property type="entry name" value="JHDM1_Histone_Demethylase"/>
</dbReference>
<evidence type="ECO:0000313" key="8">
    <source>
        <dbReference type="EMBL" id="KAK6740024.1"/>
    </source>
</evidence>
<feature type="compositionally biased region" description="Basic and acidic residues" evidence="6">
    <location>
        <begin position="666"/>
        <end position="680"/>
    </location>
</feature>
<feature type="compositionally biased region" description="Basic residues" evidence="6">
    <location>
        <begin position="726"/>
        <end position="737"/>
    </location>
</feature>
<evidence type="ECO:0000259" key="7">
    <source>
        <dbReference type="PROSITE" id="PS51184"/>
    </source>
</evidence>
<feature type="compositionally biased region" description="Low complexity" evidence="6">
    <location>
        <begin position="908"/>
        <end position="925"/>
    </location>
</feature>
<dbReference type="InterPro" id="IPR003347">
    <property type="entry name" value="JmjC_dom"/>
</dbReference>
<feature type="region of interest" description="Disordered" evidence="6">
    <location>
        <begin position="1"/>
        <end position="46"/>
    </location>
</feature>
<sequence>MPPKRKSRTGATPVRGEGRTTRSSAKKAKADRTDSEGSVSSDEEKPFDKGKFMSVMRYDFDDLLTSDRFEHPDLMGRIEPHEFNLEYYEQSRLATPLVFDCDPHELGMKVPKADEFSVDDVLRLVGGDRMIEVVEVSGQTSVKMTLQDFIDYYKTPKPERKTLYNVLSLEFSNTEMEDIIQSPELVRQVDWVDNHWPDALRQRYITFNKKGHYTLHHTYPKVQNYCLMSVERCYTDFHVDFGGTSVWYHVLKGQKIFWMIEPSPTNIRLYEEFVKNPEQTGFFGNVVDKCCRVVLNPGTTTIIPSGWIHAVYTPSDSLVFGGNFLHSLRSEMQIQVYLSENRINITKKFRFPYIEELMLYVIADFVLKCTGRRYVRPARLDNARFDYVGKIWKQKGNHRKVINYNDYMSGGIQLEPKDLAAVDNQSEIQDNGVVNVIAMHAENTLLYNTAAAATAAATAASAQKIQAADENLEVEEESPDEKTDQQTNDNTNTSLPHHTDPTIFYHEASIFHDLYGRSTSDHRNPIGEEPVIEYNQAELDRISHLLLPEYERLCEYLRKKRLLDVAEGITQPASLLNCFHCILERRRQQLVEMNLLPAVTPNEKKQKRTYRRQSQGTPKTPRTVKSRQNSARASEEQEDHDESHIDAATAAADSEGNMDMAANIVKDEQSFEDTEIKQENDGDLEDENITKPSTSSRKRELDEDYEEADAQAEAEDDDDEDYQEKPKRKSHKEKKRREKPEKKPKEPKEKKTPKRRSSLSFEDALGGTPKSSKKKHDPKKDKPMFVGGLPMAAIQEGPVVPNAYNYDPMAEIMKLGTGQLQSAYRKSKMNISPPKDKKIYKLEPKHHDEDNTSNNVEKEKKPEPPRPPVISPLSVNTRRLSDGAPQRPSPTLAPPPRVGFMPRLHDVSPSTASASSKSPMTSPAPRRIHTASVDGVQRSPAEFSPALNRPSRGSFSEFGRTAVPGQVSPSARNGAPHPSPQPNPAPISSYGSPRLSTTKPHISPDSTLRDEGRAPARPQDVRKARFADNPVSEISPPPASTTPPFMPSPAPVLRSPDQPPAFNATTPTTLSSSSTAQPVAVTAPRIPMKQALVQLGQIVKELNEWLMSLDLFRELTPVEELEIQAKYLDRCKEKFVYKKPVGIAVYFREPLASARVENKKELEEAPQQTMKRRYTAAVVVLGDIGRSPRMCYHAYSLATQLNYDVKLVGYLDSIPHPLIHSNEHIKYVPLAPPPDRITKLPEMLQLPLKFIWTFIVLSWALLFRTGWDVKLILMQNPPALPTMFVCWVVARLKSAKFVIDWHNYMWSVIKDKSGIDHLSLPRLIDDGSEGKDSTRDNGVRRKATREERDAAAIASRRKPHNSGEKKERKSFKRSYIEWVYRWEGACGRRADAGLCVTRAMREDLQRAWGVHAAVFYDRPPSCTFKEFTVNDKHELLMQLGLGENGHIFGANPAEDTTRFSIRDPSTREVHFRDDRPLLVISSTSWTPDEDFQILLDAAKKYNDVAAISRSTSPATRLPIIVLVITGRGPLKEFYMEKIQRMKMDYVEVHTPWLESEDYPLMIATADLGVSLHTSTSGLDLPMKVVDMFGAGIPVLAKRFNCIGELVQDGQNGHLFDTATDLFQHLYALATGFPTHCKKLDQLKQFVTDDTLPSWEENWATVAKPILAPNLDPHFERVMAREPAEQE</sequence>
<dbReference type="Gene3D" id="3.40.50.2000">
    <property type="entry name" value="Glycogen Phosphorylase B"/>
    <property type="match status" value="1"/>
</dbReference>
<feature type="compositionally biased region" description="Basic and acidic residues" evidence="6">
    <location>
        <begin position="834"/>
        <end position="864"/>
    </location>
</feature>
<feature type="domain" description="JmjC" evidence="7">
    <location>
        <begin position="171"/>
        <end position="341"/>
    </location>
</feature>
<dbReference type="SUPFAM" id="SSF53756">
    <property type="entry name" value="UDP-Glycosyltransferase/glycogen phosphorylase"/>
    <property type="match status" value="1"/>
</dbReference>
<name>A0ABR1CNV6_NECAM</name>
<feature type="compositionally biased region" description="Acidic residues" evidence="6">
    <location>
        <begin position="470"/>
        <end position="479"/>
    </location>
</feature>
<dbReference type="SMART" id="SM00558">
    <property type="entry name" value="JmjC"/>
    <property type="match status" value="1"/>
</dbReference>
<feature type="region of interest" description="Disordered" evidence="6">
    <location>
        <begin position="666"/>
        <end position="789"/>
    </location>
</feature>
<evidence type="ECO:0000256" key="4">
    <source>
        <dbReference type="ARBA" id="ARBA00023015"/>
    </source>
</evidence>
<dbReference type="Proteomes" id="UP001303046">
    <property type="component" value="Unassembled WGS sequence"/>
</dbReference>
<dbReference type="PROSITE" id="PS51184">
    <property type="entry name" value="JMJC"/>
    <property type="match status" value="1"/>
</dbReference>
<feature type="region of interest" description="Disordered" evidence="6">
    <location>
        <begin position="601"/>
        <end position="644"/>
    </location>
</feature>
<evidence type="ECO:0000256" key="3">
    <source>
        <dbReference type="ARBA" id="ARBA00023004"/>
    </source>
</evidence>
<keyword evidence="3" id="KW-0408">Iron</keyword>
<dbReference type="Pfam" id="PF13692">
    <property type="entry name" value="Glyco_trans_1_4"/>
    <property type="match status" value="1"/>
</dbReference>
<feature type="compositionally biased region" description="Basic and acidic residues" evidence="6">
    <location>
        <begin position="1007"/>
        <end position="1026"/>
    </location>
</feature>
<protein>
    <recommendedName>
        <fullName evidence="7">JmjC domain-containing protein</fullName>
    </recommendedName>
</protein>
<accession>A0ABR1CNV6</accession>
<evidence type="ECO:0000256" key="5">
    <source>
        <dbReference type="ARBA" id="ARBA00023163"/>
    </source>
</evidence>
<dbReference type="SUPFAM" id="SSF51197">
    <property type="entry name" value="Clavaminate synthase-like"/>
    <property type="match status" value="1"/>
</dbReference>